<evidence type="ECO:0000313" key="2">
    <source>
        <dbReference type="Proteomes" id="UP000234748"/>
    </source>
</evidence>
<keyword evidence="2" id="KW-1185">Reference proteome</keyword>
<accession>A0A2N5M8W2</accession>
<organism evidence="1 2">
    <name type="scientific">Peribacillus deserti</name>
    <dbReference type="NCBI Taxonomy" id="673318"/>
    <lineage>
        <taxon>Bacteria</taxon>
        <taxon>Bacillati</taxon>
        <taxon>Bacillota</taxon>
        <taxon>Bacilli</taxon>
        <taxon>Bacillales</taxon>
        <taxon>Bacillaceae</taxon>
        <taxon>Peribacillus</taxon>
    </lineage>
</organism>
<dbReference type="OrthoDB" id="2454201at2"/>
<sequence>MDVNLLSYYYGLIAQKEEEVRRLQDARTKLLGYKDELAGYRNLFFQPELSSNTWSGELAEGFESVRSTLQSAYDELKESQFLHVFLAIAAKISELQSQIQYYNSCIDSIRSDLALER</sequence>
<reference evidence="1 2" key="1">
    <citation type="submission" date="2017-11" db="EMBL/GenBank/DDBJ databases">
        <title>Comparitive Functional Genomics of Dry Heat Resistant strains isolated from the Viking Spacecraft.</title>
        <authorList>
            <person name="Seuylemezian A."/>
            <person name="Cooper K."/>
            <person name="Vaishampayan P."/>
        </authorList>
    </citation>
    <scope>NUCLEOTIDE SEQUENCE [LARGE SCALE GENOMIC DNA]</scope>
    <source>
        <strain evidence="1 2">V1-29</strain>
    </source>
</reference>
<dbReference type="EMBL" id="PGUY01000017">
    <property type="protein sequence ID" value="PLT30787.1"/>
    <property type="molecule type" value="Genomic_DNA"/>
</dbReference>
<dbReference type="Proteomes" id="UP000234748">
    <property type="component" value="Unassembled WGS sequence"/>
</dbReference>
<name>A0A2N5M8W2_9BACI</name>
<protein>
    <submittedName>
        <fullName evidence="1">DUF5082 domain-containing protein</fullName>
    </submittedName>
</protein>
<gene>
    <name evidence="1" type="ORF">CUU66_06445</name>
</gene>
<dbReference type="AlphaFoldDB" id="A0A2N5M8W2"/>
<dbReference type="InterPro" id="IPR031681">
    <property type="entry name" value="YwqH-like"/>
</dbReference>
<dbReference type="RefSeq" id="WP_101640853.1">
    <property type="nucleotide sequence ID" value="NZ_PGUY01000017.1"/>
</dbReference>
<evidence type="ECO:0000313" key="1">
    <source>
        <dbReference type="EMBL" id="PLT30787.1"/>
    </source>
</evidence>
<dbReference type="Pfam" id="PF16888">
    <property type="entry name" value="YwqH-like"/>
    <property type="match status" value="1"/>
</dbReference>
<proteinExistence type="predicted"/>
<comment type="caution">
    <text evidence="1">The sequence shown here is derived from an EMBL/GenBank/DDBJ whole genome shotgun (WGS) entry which is preliminary data.</text>
</comment>